<gene>
    <name evidence="8" type="ORF">GGD55_003556</name>
</gene>
<dbReference type="PROSITE" id="PS51898">
    <property type="entry name" value="TYR_RECOMBINASE"/>
    <property type="match status" value="1"/>
</dbReference>
<dbReference type="InterPro" id="IPR011010">
    <property type="entry name" value="DNA_brk_join_enz"/>
</dbReference>
<reference evidence="8 9" key="1">
    <citation type="submission" date="2020-08" db="EMBL/GenBank/DDBJ databases">
        <title>Genomic Encyclopedia of Type Strains, Phase IV (KMG-V): Genome sequencing to study the core and pangenomes of soil and plant-associated prokaryotes.</title>
        <authorList>
            <person name="Whitman W."/>
        </authorList>
    </citation>
    <scope>NUCLEOTIDE SEQUENCE [LARGE SCALE GENOMIC DNA]</scope>
    <source>
        <strain evidence="8 9">SEMIA 4084</strain>
    </source>
</reference>
<organism evidence="8 9">
    <name type="scientific">Rhizobium giardinii</name>
    <dbReference type="NCBI Taxonomy" id="56731"/>
    <lineage>
        <taxon>Bacteria</taxon>
        <taxon>Pseudomonadati</taxon>
        <taxon>Pseudomonadota</taxon>
        <taxon>Alphaproteobacteria</taxon>
        <taxon>Hyphomicrobiales</taxon>
        <taxon>Rhizobiaceae</taxon>
        <taxon>Rhizobium/Agrobacterium group</taxon>
        <taxon>Rhizobium</taxon>
    </lineage>
</organism>
<evidence type="ECO:0000256" key="3">
    <source>
        <dbReference type="ARBA" id="ARBA00023125"/>
    </source>
</evidence>
<dbReference type="EMBL" id="JACHBK010000007">
    <property type="protein sequence ID" value="MBB5536845.1"/>
    <property type="molecule type" value="Genomic_DNA"/>
</dbReference>
<dbReference type="InterPro" id="IPR053876">
    <property type="entry name" value="Phage_int_M"/>
</dbReference>
<dbReference type="InterPro" id="IPR025166">
    <property type="entry name" value="Integrase_DNA_bind_dom"/>
</dbReference>
<dbReference type="GO" id="GO:0003677">
    <property type="term" value="F:DNA binding"/>
    <property type="evidence" value="ECO:0007669"/>
    <property type="project" value="UniProtKB-UniRule"/>
</dbReference>
<dbReference type="Gene3D" id="3.30.160.390">
    <property type="entry name" value="Integrase, DNA-binding domain"/>
    <property type="match status" value="1"/>
</dbReference>
<comment type="caution">
    <text evidence="8">The sequence shown here is derived from an EMBL/GenBank/DDBJ whole genome shotgun (WGS) entry which is preliminary data.</text>
</comment>
<evidence type="ECO:0000256" key="4">
    <source>
        <dbReference type="ARBA" id="ARBA00023172"/>
    </source>
</evidence>
<keyword evidence="9" id="KW-1185">Reference proteome</keyword>
<evidence type="ECO:0000259" key="7">
    <source>
        <dbReference type="PROSITE" id="PS51900"/>
    </source>
</evidence>
<dbReference type="InterPro" id="IPR050808">
    <property type="entry name" value="Phage_Integrase"/>
</dbReference>
<dbReference type="SUPFAM" id="SSF56349">
    <property type="entry name" value="DNA breaking-rejoining enzymes"/>
    <property type="match status" value="1"/>
</dbReference>
<dbReference type="Pfam" id="PF00589">
    <property type="entry name" value="Phage_integrase"/>
    <property type="match status" value="1"/>
</dbReference>
<protein>
    <submittedName>
        <fullName evidence="8">Integrase</fullName>
    </submittedName>
</protein>
<dbReference type="AlphaFoldDB" id="A0A7W8UCF5"/>
<evidence type="ECO:0000259" key="6">
    <source>
        <dbReference type="PROSITE" id="PS51898"/>
    </source>
</evidence>
<feature type="domain" description="Core-binding (CB)" evidence="7">
    <location>
        <begin position="90"/>
        <end position="170"/>
    </location>
</feature>
<evidence type="ECO:0000313" key="8">
    <source>
        <dbReference type="EMBL" id="MBB5536845.1"/>
    </source>
</evidence>
<dbReference type="PROSITE" id="PS51900">
    <property type="entry name" value="CB"/>
    <property type="match status" value="1"/>
</dbReference>
<keyword evidence="3 5" id="KW-0238">DNA-binding</keyword>
<evidence type="ECO:0000256" key="1">
    <source>
        <dbReference type="ARBA" id="ARBA00008857"/>
    </source>
</evidence>
<dbReference type="InterPro" id="IPR038488">
    <property type="entry name" value="Integrase_DNA-bd_sf"/>
</dbReference>
<dbReference type="GO" id="GO:0006310">
    <property type="term" value="P:DNA recombination"/>
    <property type="evidence" value="ECO:0007669"/>
    <property type="project" value="UniProtKB-KW"/>
</dbReference>
<comment type="similarity">
    <text evidence="1">Belongs to the 'phage' integrase family.</text>
</comment>
<dbReference type="Proteomes" id="UP000585507">
    <property type="component" value="Unassembled WGS sequence"/>
</dbReference>
<dbReference type="InterPro" id="IPR010998">
    <property type="entry name" value="Integrase_recombinase_N"/>
</dbReference>
<dbReference type="Gene3D" id="1.10.150.130">
    <property type="match status" value="1"/>
</dbReference>
<dbReference type="GO" id="GO:0015074">
    <property type="term" value="P:DNA integration"/>
    <property type="evidence" value="ECO:0007669"/>
    <property type="project" value="UniProtKB-KW"/>
</dbReference>
<name>A0A7W8UCF5_9HYPH</name>
<feature type="domain" description="Tyr recombinase" evidence="6">
    <location>
        <begin position="201"/>
        <end position="378"/>
    </location>
</feature>
<dbReference type="InterPro" id="IPR013762">
    <property type="entry name" value="Integrase-like_cat_sf"/>
</dbReference>
<sequence>MTLTARQVETIRKPGRHADGDNLYLRVSERDGRVSKSWVFMWKRDGRQREIGLGSAATVSLKTARELAKATHDKIAKGTDPLKEKRAEKATFSKIAGQCIESLRDTWATAKTADSWRYHLTHHAGSLGDKAVRDIDTADILGVLKPLWGRKIDTADKLRARIARVLDFAKAHGLRPADSQNPAAWDGHLENILRPQEGDTKHHPAVPYADMPAFVTRLSAMPGFSYRGLELLALTATRYSQVHRAEWAEFDFENRLWTIPAARCKKRKGMVRKAHVVPLSDAALAVLKRIRAELSDVAGKKLFPGMGKERMRKDLVVLTDGKYVPHGFRSSFSDWAADRTAFPDWLVEECLDHLVGTAVRRAYRRGAQDFSKREKVFAAWGGYLTRSAANDKVTALRAVQ</sequence>
<dbReference type="InterPro" id="IPR002104">
    <property type="entry name" value="Integrase_catalytic"/>
</dbReference>
<evidence type="ECO:0000256" key="5">
    <source>
        <dbReference type="PROSITE-ProRule" id="PRU01248"/>
    </source>
</evidence>
<keyword evidence="4" id="KW-0233">DNA recombination</keyword>
<dbReference type="Pfam" id="PF13356">
    <property type="entry name" value="Arm-DNA-bind_3"/>
    <property type="match status" value="1"/>
</dbReference>
<evidence type="ECO:0000313" key="9">
    <source>
        <dbReference type="Proteomes" id="UP000585507"/>
    </source>
</evidence>
<proteinExistence type="inferred from homology"/>
<dbReference type="Gene3D" id="1.10.443.10">
    <property type="entry name" value="Intergrase catalytic core"/>
    <property type="match status" value="1"/>
</dbReference>
<evidence type="ECO:0000256" key="2">
    <source>
        <dbReference type="ARBA" id="ARBA00022908"/>
    </source>
</evidence>
<accession>A0A7W8UCF5</accession>
<dbReference type="PANTHER" id="PTHR30629:SF2">
    <property type="entry name" value="PROPHAGE INTEGRASE INTS-RELATED"/>
    <property type="match status" value="1"/>
</dbReference>
<keyword evidence="2" id="KW-0229">DNA integration</keyword>
<dbReference type="PANTHER" id="PTHR30629">
    <property type="entry name" value="PROPHAGE INTEGRASE"/>
    <property type="match status" value="1"/>
</dbReference>
<dbReference type="InterPro" id="IPR044068">
    <property type="entry name" value="CB"/>
</dbReference>
<dbReference type="RefSeq" id="WP_018328379.1">
    <property type="nucleotide sequence ID" value="NZ_JACHBK010000007.1"/>
</dbReference>
<dbReference type="Pfam" id="PF22022">
    <property type="entry name" value="Phage_int_M"/>
    <property type="match status" value="1"/>
</dbReference>